<proteinExistence type="predicted"/>
<organism evidence="1 2">
    <name type="scientific">Arthrobacter alpinus</name>
    <dbReference type="NCBI Taxonomy" id="656366"/>
    <lineage>
        <taxon>Bacteria</taxon>
        <taxon>Bacillati</taxon>
        <taxon>Actinomycetota</taxon>
        <taxon>Actinomycetes</taxon>
        <taxon>Micrococcales</taxon>
        <taxon>Micrococcaceae</taxon>
        <taxon>Arthrobacter</taxon>
    </lineage>
</organism>
<keyword evidence="2" id="KW-1185">Reference proteome</keyword>
<evidence type="ECO:0000313" key="1">
    <source>
        <dbReference type="EMBL" id="ALE92835.1"/>
    </source>
</evidence>
<dbReference type="AlphaFoldDB" id="A0A0M3UGC2"/>
<dbReference type="EMBL" id="CP012677">
    <property type="protein sequence ID" value="ALE92835.1"/>
    <property type="molecule type" value="Genomic_DNA"/>
</dbReference>
<accession>A0A0M3UGC2</accession>
<sequence length="166" mass="17239">MVAGVGIIRRSGLAAVLLVALAVTGCSITTACPAIGWTNTATIHLNGNVDEVAIVELCADGVCATSDPLVQEPDESLRVLTPEELASPAPTSHTIPSPFSISRVDERNWKAKVAMMSPETLTLRALNSTGQVLAEQDVALQWRRVGGSEQCGGPGEAGPVNLNIPS</sequence>
<dbReference type="Proteomes" id="UP000062833">
    <property type="component" value="Chromosome"/>
</dbReference>
<dbReference type="PATRIC" id="fig|656366.3.peg.2568"/>
<protein>
    <submittedName>
        <fullName evidence="1">Uncharacterized protein</fullName>
    </submittedName>
</protein>
<dbReference type="KEGG" id="aaq:AOC05_11915"/>
<gene>
    <name evidence="1" type="ORF">AOC05_11915</name>
</gene>
<reference evidence="2" key="1">
    <citation type="submission" date="2015-09" db="EMBL/GenBank/DDBJ databases">
        <title>Complete genome of Arthrobacter alpinus strain R3.8.</title>
        <authorList>
            <person name="See-Too W.S."/>
            <person name="Chan K.G."/>
        </authorList>
    </citation>
    <scope>NUCLEOTIDE SEQUENCE [LARGE SCALE GENOMIC DNA]</scope>
    <source>
        <strain evidence="2">R3.8</strain>
    </source>
</reference>
<evidence type="ECO:0000313" key="2">
    <source>
        <dbReference type="Proteomes" id="UP000062833"/>
    </source>
</evidence>
<name>A0A0M3UGC2_9MICC</name>